<evidence type="ECO:0000259" key="4">
    <source>
        <dbReference type="PROSITE" id="PS50987"/>
    </source>
</evidence>
<dbReference type="RefSeq" id="WP_120180566.1">
    <property type="nucleotide sequence ID" value="NZ_CBINCU010000012.1"/>
</dbReference>
<keyword evidence="3" id="KW-0804">Transcription</keyword>
<dbReference type="Proteomes" id="UP000283433">
    <property type="component" value="Unassembled WGS sequence"/>
</dbReference>
<evidence type="ECO:0000256" key="1">
    <source>
        <dbReference type="ARBA" id="ARBA00023015"/>
    </source>
</evidence>
<evidence type="ECO:0000313" key="6">
    <source>
        <dbReference type="Proteomes" id="UP000283433"/>
    </source>
</evidence>
<dbReference type="PANTHER" id="PTHR43132:SF2">
    <property type="entry name" value="ARSENICAL RESISTANCE OPERON REPRESSOR ARSR-RELATED"/>
    <property type="match status" value="1"/>
</dbReference>
<dbReference type="InterPro" id="IPR051011">
    <property type="entry name" value="Metal_resp_trans_reg"/>
</dbReference>
<name>A0A419SB21_9SPHI</name>
<accession>A0A419SB21</accession>
<dbReference type="OrthoDB" id="9802016at2"/>
<dbReference type="PROSITE" id="PS50987">
    <property type="entry name" value="HTH_ARSR_2"/>
    <property type="match status" value="1"/>
</dbReference>
<keyword evidence="1" id="KW-0805">Transcription regulation</keyword>
<dbReference type="PRINTS" id="PR00778">
    <property type="entry name" value="HTHARSR"/>
</dbReference>
<reference evidence="5 6" key="1">
    <citation type="submission" date="2016-07" db="EMBL/GenBank/DDBJ databases">
        <title>Genome of Pelobium manganitolerans.</title>
        <authorList>
            <person name="Wu S."/>
            <person name="Wang G."/>
        </authorList>
    </citation>
    <scope>NUCLEOTIDE SEQUENCE [LARGE SCALE GENOMIC DNA]</scope>
    <source>
        <strain evidence="5 6">YS-25</strain>
    </source>
</reference>
<evidence type="ECO:0000313" key="5">
    <source>
        <dbReference type="EMBL" id="RKD19629.1"/>
    </source>
</evidence>
<dbReference type="GO" id="GO:0003677">
    <property type="term" value="F:DNA binding"/>
    <property type="evidence" value="ECO:0007669"/>
    <property type="project" value="UniProtKB-KW"/>
</dbReference>
<feature type="domain" description="HTH arsR-type" evidence="4">
    <location>
        <begin position="9"/>
        <end position="103"/>
    </location>
</feature>
<gene>
    <name evidence="5" type="ORF">BCY91_13675</name>
</gene>
<comment type="caution">
    <text evidence="5">The sequence shown here is derived from an EMBL/GenBank/DDBJ whole genome shotgun (WGS) entry which is preliminary data.</text>
</comment>
<dbReference type="PANTHER" id="PTHR43132">
    <property type="entry name" value="ARSENICAL RESISTANCE OPERON REPRESSOR ARSR-RELATED"/>
    <property type="match status" value="1"/>
</dbReference>
<dbReference type="AlphaFoldDB" id="A0A419SB21"/>
<dbReference type="InterPro" id="IPR036388">
    <property type="entry name" value="WH-like_DNA-bd_sf"/>
</dbReference>
<evidence type="ECO:0000256" key="2">
    <source>
        <dbReference type="ARBA" id="ARBA00023125"/>
    </source>
</evidence>
<sequence>MKTIHARNLSQEKLEKAAFILKTVAHPLRLSIIDLLASEGPKSVNQIGEFLGCEQSLLSHHLANMKIKGLLKAEKKGVQVFYSLKETDLVKLLDCMENCNCNM</sequence>
<keyword evidence="6" id="KW-1185">Reference proteome</keyword>
<keyword evidence="2" id="KW-0238">DNA-binding</keyword>
<dbReference type="InterPro" id="IPR036390">
    <property type="entry name" value="WH_DNA-bd_sf"/>
</dbReference>
<dbReference type="SUPFAM" id="SSF46785">
    <property type="entry name" value="Winged helix' DNA-binding domain"/>
    <property type="match status" value="1"/>
</dbReference>
<dbReference type="Gene3D" id="1.10.10.10">
    <property type="entry name" value="Winged helix-like DNA-binding domain superfamily/Winged helix DNA-binding domain"/>
    <property type="match status" value="1"/>
</dbReference>
<dbReference type="InterPro" id="IPR001845">
    <property type="entry name" value="HTH_ArsR_DNA-bd_dom"/>
</dbReference>
<dbReference type="InterPro" id="IPR011991">
    <property type="entry name" value="ArsR-like_HTH"/>
</dbReference>
<dbReference type="NCBIfam" id="NF033788">
    <property type="entry name" value="HTH_metalloreg"/>
    <property type="match status" value="1"/>
</dbReference>
<protein>
    <submittedName>
        <fullName evidence="5">Transcriptional regulator</fullName>
    </submittedName>
</protein>
<evidence type="ECO:0000256" key="3">
    <source>
        <dbReference type="ARBA" id="ARBA00023163"/>
    </source>
</evidence>
<dbReference type="SMART" id="SM00418">
    <property type="entry name" value="HTH_ARSR"/>
    <property type="match status" value="1"/>
</dbReference>
<organism evidence="5 6">
    <name type="scientific">Pelobium manganitolerans</name>
    <dbReference type="NCBI Taxonomy" id="1842495"/>
    <lineage>
        <taxon>Bacteria</taxon>
        <taxon>Pseudomonadati</taxon>
        <taxon>Bacteroidota</taxon>
        <taxon>Sphingobacteriia</taxon>
        <taxon>Sphingobacteriales</taxon>
        <taxon>Sphingobacteriaceae</taxon>
        <taxon>Pelobium</taxon>
    </lineage>
</organism>
<dbReference type="GO" id="GO:0003700">
    <property type="term" value="F:DNA-binding transcription factor activity"/>
    <property type="evidence" value="ECO:0007669"/>
    <property type="project" value="InterPro"/>
</dbReference>
<dbReference type="CDD" id="cd00090">
    <property type="entry name" value="HTH_ARSR"/>
    <property type="match status" value="1"/>
</dbReference>
<dbReference type="Pfam" id="PF01022">
    <property type="entry name" value="HTH_5"/>
    <property type="match status" value="1"/>
</dbReference>
<proteinExistence type="predicted"/>
<dbReference type="EMBL" id="MBTA01000002">
    <property type="protein sequence ID" value="RKD19629.1"/>
    <property type="molecule type" value="Genomic_DNA"/>
</dbReference>